<sequence length="258" mass="27655">MIGVIVMDFFYPALYGICGIIIGSFLNVCILRIPEGQSFVTGRSRCPACKRQLYPFDMVPVLSFLFLGGKCRFCGKPISIQYPLVEAGTALLFFLCCLAKGPGAAAVIMCLFGSLLTVGAWIDARHMYIPDGISLSILILAAASLIILPRPDLVSPMAGAAMCGGFLAVLRMLTKGGIGLGDVKLMASSGLLLGVKAGMAALLAAYVLAGLWCLIPLIRGRLNGRARIPMAPFFAISLIAFGLWYREIMTWYMGLFLP</sequence>
<dbReference type="Pfam" id="PF01478">
    <property type="entry name" value="Peptidase_A24"/>
    <property type="match status" value="1"/>
</dbReference>
<feature type="transmembrane region" description="Helical" evidence="7">
    <location>
        <begin position="128"/>
        <end position="148"/>
    </location>
</feature>
<keyword evidence="5 7" id="KW-1133">Transmembrane helix</keyword>
<protein>
    <submittedName>
        <fullName evidence="10">Prepilin peptidase</fullName>
    </submittedName>
</protein>
<dbReference type="GO" id="GO:0006465">
    <property type="term" value="P:signal peptide processing"/>
    <property type="evidence" value="ECO:0007669"/>
    <property type="project" value="TreeGrafter"/>
</dbReference>
<feature type="transmembrane region" description="Helical" evidence="7">
    <location>
        <begin position="227"/>
        <end position="245"/>
    </location>
</feature>
<evidence type="ECO:0000256" key="3">
    <source>
        <dbReference type="ARBA" id="ARBA00022475"/>
    </source>
</evidence>
<gene>
    <name evidence="10" type="ORF">L0N08_18490</name>
</gene>
<dbReference type="PANTHER" id="PTHR30487:SF0">
    <property type="entry name" value="PREPILIN LEADER PEPTIDASE_N-METHYLTRANSFERASE-RELATED"/>
    <property type="match status" value="1"/>
</dbReference>
<feature type="transmembrane region" description="Helical" evidence="7">
    <location>
        <begin position="12"/>
        <end position="31"/>
    </location>
</feature>
<feature type="transmembrane region" description="Helical" evidence="7">
    <location>
        <begin position="153"/>
        <end position="173"/>
    </location>
</feature>
<proteinExistence type="inferred from homology"/>
<dbReference type="InterPro" id="IPR000045">
    <property type="entry name" value="Prepilin_IV_endopep_pep"/>
</dbReference>
<keyword evidence="4 7" id="KW-0812">Transmembrane</keyword>
<evidence type="ECO:0000256" key="5">
    <source>
        <dbReference type="ARBA" id="ARBA00022989"/>
    </source>
</evidence>
<evidence type="ECO:0000259" key="9">
    <source>
        <dbReference type="Pfam" id="PF06750"/>
    </source>
</evidence>
<dbReference type="GO" id="GO:0005886">
    <property type="term" value="C:plasma membrane"/>
    <property type="evidence" value="ECO:0007669"/>
    <property type="project" value="UniProtKB-SubCell"/>
</dbReference>
<organism evidence="10 11">
    <name type="scientific">Enterocloster aldenensis</name>
    <dbReference type="NCBI Taxonomy" id="358742"/>
    <lineage>
        <taxon>Bacteria</taxon>
        <taxon>Bacillati</taxon>
        <taxon>Bacillota</taxon>
        <taxon>Clostridia</taxon>
        <taxon>Lachnospirales</taxon>
        <taxon>Lachnospiraceae</taxon>
        <taxon>Enterocloster</taxon>
    </lineage>
</organism>
<reference evidence="10" key="1">
    <citation type="submission" date="2022-01" db="EMBL/GenBank/DDBJ databases">
        <title>Collection of gut derived symbiotic bacterial strains cultured from healthy donors.</title>
        <authorList>
            <person name="Lin H."/>
            <person name="Kohout C."/>
            <person name="Waligurski E."/>
            <person name="Pamer E.G."/>
        </authorList>
    </citation>
    <scope>NUCLEOTIDE SEQUENCE</scope>
    <source>
        <strain evidence="10">DFI.6.55</strain>
    </source>
</reference>
<feature type="domain" description="Prepilin peptidase A24 N-terminal" evidence="9">
    <location>
        <begin position="17"/>
        <end position="98"/>
    </location>
</feature>
<dbReference type="PANTHER" id="PTHR30487">
    <property type="entry name" value="TYPE 4 PREPILIN-LIKE PROTEINS LEADER PEPTIDE-PROCESSING ENZYME"/>
    <property type="match status" value="1"/>
</dbReference>
<dbReference type="Pfam" id="PF06750">
    <property type="entry name" value="A24_N_bact"/>
    <property type="match status" value="1"/>
</dbReference>
<evidence type="ECO:0000256" key="2">
    <source>
        <dbReference type="ARBA" id="ARBA00005801"/>
    </source>
</evidence>
<evidence type="ECO:0000256" key="7">
    <source>
        <dbReference type="SAM" id="Phobius"/>
    </source>
</evidence>
<name>A0AAW5BTR8_9FIRM</name>
<evidence type="ECO:0000256" key="4">
    <source>
        <dbReference type="ARBA" id="ARBA00022692"/>
    </source>
</evidence>
<keyword evidence="6 7" id="KW-0472">Membrane</keyword>
<keyword evidence="3" id="KW-1003">Cell membrane</keyword>
<dbReference type="GO" id="GO:0004190">
    <property type="term" value="F:aspartic-type endopeptidase activity"/>
    <property type="evidence" value="ECO:0007669"/>
    <property type="project" value="InterPro"/>
</dbReference>
<dbReference type="InterPro" id="IPR050882">
    <property type="entry name" value="Prepilin_peptidase/N-MTase"/>
</dbReference>
<dbReference type="AlphaFoldDB" id="A0AAW5BTR8"/>
<comment type="caution">
    <text evidence="10">The sequence shown here is derived from an EMBL/GenBank/DDBJ whole genome shotgun (WGS) entry which is preliminary data.</text>
</comment>
<dbReference type="Proteomes" id="UP001299608">
    <property type="component" value="Unassembled WGS sequence"/>
</dbReference>
<evidence type="ECO:0000313" key="11">
    <source>
        <dbReference type="Proteomes" id="UP001299608"/>
    </source>
</evidence>
<evidence type="ECO:0000256" key="1">
    <source>
        <dbReference type="ARBA" id="ARBA00004651"/>
    </source>
</evidence>
<comment type="subcellular location">
    <subcellularLocation>
        <location evidence="1">Cell membrane</location>
        <topology evidence="1">Multi-pass membrane protein</topology>
    </subcellularLocation>
</comment>
<dbReference type="GeneID" id="97208895"/>
<evidence type="ECO:0000259" key="8">
    <source>
        <dbReference type="Pfam" id="PF01478"/>
    </source>
</evidence>
<dbReference type="RefSeq" id="WP_235985681.1">
    <property type="nucleotide sequence ID" value="NZ_BAABZL010000001.1"/>
</dbReference>
<dbReference type="InterPro" id="IPR010627">
    <property type="entry name" value="Prepilin_pept_A24_N"/>
</dbReference>
<feature type="domain" description="Prepilin type IV endopeptidase peptidase" evidence="8">
    <location>
        <begin position="110"/>
        <end position="214"/>
    </location>
</feature>
<evidence type="ECO:0000256" key="6">
    <source>
        <dbReference type="ARBA" id="ARBA00023136"/>
    </source>
</evidence>
<comment type="similarity">
    <text evidence="2">Belongs to the peptidase A24 family.</text>
</comment>
<dbReference type="EMBL" id="JAKNGE010000024">
    <property type="protein sequence ID" value="MCG4747418.1"/>
    <property type="molecule type" value="Genomic_DNA"/>
</dbReference>
<accession>A0AAW5BTR8</accession>
<feature type="transmembrane region" description="Helical" evidence="7">
    <location>
        <begin position="193"/>
        <end position="215"/>
    </location>
</feature>
<dbReference type="Gene3D" id="1.20.120.1220">
    <property type="match status" value="1"/>
</dbReference>
<evidence type="ECO:0000313" key="10">
    <source>
        <dbReference type="EMBL" id="MCG4747418.1"/>
    </source>
</evidence>